<feature type="region of interest" description="Disordered" evidence="1">
    <location>
        <begin position="80"/>
        <end position="107"/>
    </location>
</feature>
<dbReference type="AlphaFoldDB" id="A0AA36DKT1"/>
<comment type="caution">
    <text evidence="2">The sequence shown here is derived from an EMBL/GenBank/DDBJ whole genome shotgun (WGS) entry which is preliminary data.</text>
</comment>
<reference evidence="2" key="1">
    <citation type="submission" date="2023-07" db="EMBL/GenBank/DDBJ databases">
        <authorList>
            <consortium name="CYATHOMIX"/>
        </authorList>
    </citation>
    <scope>NUCLEOTIDE SEQUENCE</scope>
    <source>
        <strain evidence="2">N/A</strain>
    </source>
</reference>
<proteinExistence type="predicted"/>
<evidence type="ECO:0000313" key="2">
    <source>
        <dbReference type="EMBL" id="CAJ0589497.1"/>
    </source>
</evidence>
<name>A0AA36DKT1_CYLNA</name>
<organism evidence="2 3">
    <name type="scientific">Cylicocyclus nassatus</name>
    <name type="common">Nematode worm</name>
    <dbReference type="NCBI Taxonomy" id="53992"/>
    <lineage>
        <taxon>Eukaryota</taxon>
        <taxon>Metazoa</taxon>
        <taxon>Ecdysozoa</taxon>
        <taxon>Nematoda</taxon>
        <taxon>Chromadorea</taxon>
        <taxon>Rhabditida</taxon>
        <taxon>Rhabditina</taxon>
        <taxon>Rhabditomorpha</taxon>
        <taxon>Strongyloidea</taxon>
        <taxon>Strongylidae</taxon>
        <taxon>Cylicocyclus</taxon>
    </lineage>
</organism>
<sequence length="107" mass="12165">MNKHVDSENRRLVWRLRGPDKYSEIRRILAHIVLYCKPTNATELCHKFKGESLKSIKRITANGTSMMDCGLEGIFNDLTNKEDASPEISEEEDDAIDSPINLSKNNS</sequence>
<gene>
    <name evidence="2" type="ORF">CYNAS_LOCUS1480</name>
</gene>
<evidence type="ECO:0000256" key="1">
    <source>
        <dbReference type="SAM" id="MobiDB-lite"/>
    </source>
</evidence>
<protein>
    <submittedName>
        <fullName evidence="2">Uncharacterized protein</fullName>
    </submittedName>
</protein>
<dbReference type="Proteomes" id="UP001176961">
    <property type="component" value="Unassembled WGS sequence"/>
</dbReference>
<dbReference type="EMBL" id="CATQJL010000001">
    <property type="protein sequence ID" value="CAJ0589497.1"/>
    <property type="molecule type" value="Genomic_DNA"/>
</dbReference>
<keyword evidence="3" id="KW-1185">Reference proteome</keyword>
<evidence type="ECO:0000313" key="3">
    <source>
        <dbReference type="Proteomes" id="UP001176961"/>
    </source>
</evidence>
<accession>A0AA36DKT1</accession>